<evidence type="ECO:0000259" key="1">
    <source>
        <dbReference type="Pfam" id="PF02769"/>
    </source>
</evidence>
<accession>A0A402AMQ9</accession>
<dbReference type="InterPro" id="IPR010918">
    <property type="entry name" value="PurM-like_C_dom"/>
</dbReference>
<proteinExistence type="predicted"/>
<dbReference type="Proteomes" id="UP000287188">
    <property type="component" value="Unassembled WGS sequence"/>
</dbReference>
<protein>
    <recommendedName>
        <fullName evidence="1">PurM-like C-terminal domain-containing protein</fullName>
    </recommendedName>
</protein>
<dbReference type="Pfam" id="PF02769">
    <property type="entry name" value="AIRS_C"/>
    <property type="match status" value="1"/>
</dbReference>
<sequence length="121" mass="13001">MLDISDGLSGDLQHLCERSGCGARVELAALPLTEACLNVARALQHDPLDWALHGGEDYELLFTVPPEALETVWATLLEQSGTPITVIGEIQPAAAGLTLLYPDGQEKALQARSWDHLKSQG</sequence>
<comment type="caution">
    <text evidence="2">The sequence shown here is derived from an EMBL/GenBank/DDBJ whole genome shotgun (WGS) entry which is preliminary data.</text>
</comment>
<dbReference type="PANTHER" id="PTHR30270:SF0">
    <property type="entry name" value="THIAMINE-MONOPHOSPHATE KINASE"/>
    <property type="match status" value="1"/>
</dbReference>
<dbReference type="OrthoDB" id="9802811at2"/>
<dbReference type="Gene3D" id="3.90.650.10">
    <property type="entry name" value="PurM-like C-terminal domain"/>
    <property type="match status" value="1"/>
</dbReference>
<dbReference type="GO" id="GO:0009030">
    <property type="term" value="F:thiamine-phosphate kinase activity"/>
    <property type="evidence" value="ECO:0007669"/>
    <property type="project" value="InterPro"/>
</dbReference>
<reference evidence="3" key="1">
    <citation type="submission" date="2018-12" db="EMBL/GenBank/DDBJ databases">
        <title>Tengunoibacter tsumagoiensis gen. nov., sp. nov., Dictyobacter kobayashii sp. nov., D. alpinus sp. nov., and D. joshuensis sp. nov. and description of Dictyobacteraceae fam. nov. within the order Ktedonobacterales isolated from Tengu-no-mugimeshi.</title>
        <authorList>
            <person name="Wang C.M."/>
            <person name="Zheng Y."/>
            <person name="Sakai Y."/>
            <person name="Toyoda A."/>
            <person name="Minakuchi Y."/>
            <person name="Abe K."/>
            <person name="Yokota A."/>
            <person name="Yabe S."/>
        </authorList>
    </citation>
    <scope>NUCLEOTIDE SEQUENCE [LARGE SCALE GENOMIC DNA]</scope>
    <source>
        <strain evidence="3">Uno11</strain>
    </source>
</reference>
<dbReference type="RefSeq" id="WP_126552137.1">
    <property type="nucleotide sequence ID" value="NZ_BIFS01000001.1"/>
</dbReference>
<organism evidence="2 3">
    <name type="scientific">Dictyobacter kobayashii</name>
    <dbReference type="NCBI Taxonomy" id="2014872"/>
    <lineage>
        <taxon>Bacteria</taxon>
        <taxon>Bacillati</taxon>
        <taxon>Chloroflexota</taxon>
        <taxon>Ktedonobacteria</taxon>
        <taxon>Ktedonobacterales</taxon>
        <taxon>Dictyobacteraceae</taxon>
        <taxon>Dictyobacter</taxon>
    </lineage>
</organism>
<dbReference type="AlphaFoldDB" id="A0A402AMQ9"/>
<feature type="domain" description="PurM-like C-terminal" evidence="1">
    <location>
        <begin position="2"/>
        <end position="92"/>
    </location>
</feature>
<keyword evidence="3" id="KW-1185">Reference proteome</keyword>
<dbReference type="GO" id="GO:0009228">
    <property type="term" value="P:thiamine biosynthetic process"/>
    <property type="evidence" value="ECO:0007669"/>
    <property type="project" value="InterPro"/>
</dbReference>
<dbReference type="PANTHER" id="PTHR30270">
    <property type="entry name" value="THIAMINE-MONOPHOSPHATE KINASE"/>
    <property type="match status" value="1"/>
</dbReference>
<dbReference type="InterPro" id="IPR006283">
    <property type="entry name" value="ThiL-like"/>
</dbReference>
<name>A0A402AMQ9_9CHLR</name>
<evidence type="ECO:0000313" key="2">
    <source>
        <dbReference type="EMBL" id="GCE20461.1"/>
    </source>
</evidence>
<dbReference type="EMBL" id="BIFS01000001">
    <property type="protein sequence ID" value="GCE20461.1"/>
    <property type="molecule type" value="Genomic_DNA"/>
</dbReference>
<gene>
    <name evidence="2" type="ORF">KDK_42610</name>
</gene>
<dbReference type="SUPFAM" id="SSF56042">
    <property type="entry name" value="PurM C-terminal domain-like"/>
    <property type="match status" value="1"/>
</dbReference>
<evidence type="ECO:0000313" key="3">
    <source>
        <dbReference type="Proteomes" id="UP000287188"/>
    </source>
</evidence>
<dbReference type="InterPro" id="IPR036676">
    <property type="entry name" value="PurM-like_C_sf"/>
</dbReference>